<gene>
    <name evidence="7" type="ORF">DUNSADRAFT_5060</name>
</gene>
<feature type="signal peptide" evidence="3">
    <location>
        <begin position="1"/>
        <end position="19"/>
    </location>
</feature>
<dbReference type="Gene3D" id="1.20.120.1190">
    <property type="match status" value="1"/>
</dbReference>
<evidence type="ECO:0000313" key="7">
    <source>
        <dbReference type="EMBL" id="KAF5843823.1"/>
    </source>
</evidence>
<keyword evidence="1" id="KW-0342">GTP-binding</keyword>
<feature type="compositionally biased region" description="Polar residues" evidence="2">
    <location>
        <begin position="146"/>
        <end position="155"/>
    </location>
</feature>
<dbReference type="InterPro" id="IPR041623">
    <property type="entry name" value="NOG1_N"/>
</dbReference>
<keyword evidence="8" id="KW-1185">Reference proteome</keyword>
<dbReference type="InterPro" id="IPR010674">
    <property type="entry name" value="NOG1_Rossman_fold_dom"/>
</dbReference>
<dbReference type="EMBL" id="MU069437">
    <property type="protein sequence ID" value="KAF5843823.1"/>
    <property type="molecule type" value="Genomic_DNA"/>
</dbReference>
<dbReference type="SUPFAM" id="SSF52540">
    <property type="entry name" value="P-loop containing nucleoside triphosphate hydrolases"/>
    <property type="match status" value="1"/>
</dbReference>
<evidence type="ECO:0000259" key="6">
    <source>
        <dbReference type="Pfam" id="PF17835"/>
    </source>
</evidence>
<dbReference type="InterPro" id="IPR027417">
    <property type="entry name" value="P-loop_NTPase"/>
</dbReference>
<dbReference type="InterPro" id="IPR030389">
    <property type="entry name" value="G_FEOB_dom"/>
</dbReference>
<keyword evidence="1" id="KW-0547">Nucleotide-binding</keyword>
<evidence type="ECO:0000256" key="2">
    <source>
        <dbReference type="SAM" id="MobiDB-lite"/>
    </source>
</evidence>
<evidence type="ECO:0000256" key="3">
    <source>
        <dbReference type="SAM" id="SignalP"/>
    </source>
</evidence>
<protein>
    <recommendedName>
        <fullName evidence="9">OBG-type G domain-containing protein</fullName>
    </recommendedName>
</protein>
<dbReference type="Proteomes" id="UP000815325">
    <property type="component" value="Unassembled WGS sequence"/>
</dbReference>
<keyword evidence="3" id="KW-0732">Signal</keyword>
<dbReference type="InterPro" id="IPR006073">
    <property type="entry name" value="GTP-bd"/>
</dbReference>
<feature type="region of interest" description="Disordered" evidence="2">
    <location>
        <begin position="110"/>
        <end position="158"/>
    </location>
</feature>
<evidence type="ECO:0000313" key="8">
    <source>
        <dbReference type="Proteomes" id="UP000815325"/>
    </source>
</evidence>
<sequence length="582" mass="62411">MPAPNFYALTMLLSRHACAAWLHRCMGSSTVLSPAVSAALLLQHNRLSSSTSSTTDSTSLLTETSSGAAVGHLSPTRIAPWRMRRSRASMNPVQQAAAVAREDLSELASLDGGHAASSTSVPGSGHLFGRPSLPTPPLQGPAKGVSLQQQEQPSQGARARRLGALQGLPVVAPSNESLSSALKRASKVAYSSSIKNEAEKERNRAARQMDTLMKELSVPFSNYVKKFPDPSKLHPFESALLHLTVSQGSYSSTLSKVDALRKVVQEVGKSYANKAANASNKQNALEVALEGCEAIERVYRKGAKAVDDLKEIAKKLRALPTVETMLPTLALVGAPNVGKSSLVRVLSSGIPEVCNYPFTTRSIKMGHFYLDGRKHQVTDTPGVMSRGDDERNKMELLTLAALDCLPTSVLFVMDLTEECGTSIADQWAIRRELRARYAGKPWIDAFSKCDMLVEELQRAGSFREQLQQQLLLEQQAQETGSLCAQPTTGSNSQAPSSTIAERHARLDQLTKRLEDVAEVYGDASEVAARLPHALAVSSLTDEGIEQLQAAIIGMYSKQAASEARSALAEAAAADAARPAALS</sequence>
<reference evidence="7" key="1">
    <citation type="submission" date="2017-08" db="EMBL/GenBank/DDBJ databases">
        <authorList>
            <person name="Polle J.E."/>
            <person name="Barry K."/>
            <person name="Cushman J."/>
            <person name="Schmutz J."/>
            <person name="Tran D."/>
            <person name="Hathwaick L.T."/>
            <person name="Yim W.C."/>
            <person name="Jenkins J."/>
            <person name="Mckie-Krisberg Z.M."/>
            <person name="Prochnik S."/>
            <person name="Lindquist E."/>
            <person name="Dockter R.B."/>
            <person name="Adam C."/>
            <person name="Molina H."/>
            <person name="Bunkerborg J."/>
            <person name="Jin E."/>
            <person name="Buchheim M."/>
            <person name="Magnuson J."/>
        </authorList>
    </citation>
    <scope>NUCLEOTIDE SEQUENCE</scope>
    <source>
        <strain evidence="7">CCAP 19/18</strain>
    </source>
</reference>
<organism evidence="7 8">
    <name type="scientific">Dunaliella salina</name>
    <name type="common">Green alga</name>
    <name type="synonym">Protococcus salinus</name>
    <dbReference type="NCBI Taxonomy" id="3046"/>
    <lineage>
        <taxon>Eukaryota</taxon>
        <taxon>Viridiplantae</taxon>
        <taxon>Chlorophyta</taxon>
        <taxon>core chlorophytes</taxon>
        <taxon>Chlorophyceae</taxon>
        <taxon>CS clade</taxon>
        <taxon>Chlamydomonadales</taxon>
        <taxon>Dunaliellaceae</taxon>
        <taxon>Dunaliella</taxon>
    </lineage>
</organism>
<dbReference type="PANTHER" id="PTHR45759">
    <property type="entry name" value="NUCLEOLAR GTP-BINDING PROTEIN 1"/>
    <property type="match status" value="1"/>
</dbReference>
<dbReference type="Pfam" id="PF02421">
    <property type="entry name" value="FeoB_N"/>
    <property type="match status" value="1"/>
</dbReference>
<evidence type="ECO:0000259" key="4">
    <source>
        <dbReference type="Pfam" id="PF02421"/>
    </source>
</evidence>
<dbReference type="Gene3D" id="3.40.50.300">
    <property type="entry name" value="P-loop containing nucleotide triphosphate hydrolases"/>
    <property type="match status" value="1"/>
</dbReference>
<feature type="domain" description="NOG1 N-terminal helical" evidence="6">
    <location>
        <begin position="167"/>
        <end position="322"/>
    </location>
</feature>
<feature type="chain" id="PRO_5045316814" description="OBG-type G domain-containing protein" evidence="3">
    <location>
        <begin position="20"/>
        <end position="582"/>
    </location>
</feature>
<evidence type="ECO:0000259" key="5">
    <source>
        <dbReference type="Pfam" id="PF06858"/>
    </source>
</evidence>
<proteinExistence type="predicted"/>
<accession>A0ABQ7HAE1</accession>
<evidence type="ECO:0008006" key="9">
    <source>
        <dbReference type="Google" id="ProtNLM"/>
    </source>
</evidence>
<feature type="domain" description="Nucleolar GTP-binding protein 1 Rossman-fold" evidence="5">
    <location>
        <begin position="394"/>
        <end position="450"/>
    </location>
</feature>
<evidence type="ECO:0000256" key="1">
    <source>
        <dbReference type="ARBA" id="ARBA00023134"/>
    </source>
</evidence>
<dbReference type="Pfam" id="PF06858">
    <property type="entry name" value="NOG1"/>
    <property type="match status" value="1"/>
</dbReference>
<name>A0ABQ7HAE1_DUNSA</name>
<comment type="caution">
    <text evidence="7">The sequence shown here is derived from an EMBL/GenBank/DDBJ whole genome shotgun (WGS) entry which is preliminary data.</text>
</comment>
<dbReference type="Pfam" id="PF17835">
    <property type="entry name" value="NOG1_N"/>
    <property type="match status" value="1"/>
</dbReference>
<feature type="domain" description="FeoB-type G" evidence="4">
    <location>
        <begin position="328"/>
        <end position="385"/>
    </location>
</feature>
<dbReference type="PRINTS" id="PR00326">
    <property type="entry name" value="GTP1OBG"/>
</dbReference>